<name>A0A9E8MZE9_9FLAO</name>
<dbReference type="RefSeq" id="WP_267678449.1">
    <property type="nucleotide sequence ID" value="NZ_CP113088.1"/>
</dbReference>
<evidence type="ECO:0000313" key="1">
    <source>
        <dbReference type="EMBL" id="WAC03811.1"/>
    </source>
</evidence>
<protein>
    <submittedName>
        <fullName evidence="1">Uncharacterized protein</fullName>
    </submittedName>
</protein>
<proteinExistence type="predicted"/>
<sequence>MFDALEDIGVITFDSAGFPILNVNCPSNNVNLNAQNINDRFVSLICAMNTAGTLTEQWTHDLFNSNVFNIQDYRQELENMILNDYDWSSESSDLLAMLLQYLGQIGNKN</sequence>
<accession>A0A9E8MZE9</accession>
<keyword evidence="2" id="KW-1185">Reference proteome</keyword>
<dbReference type="KEGG" id="lnu:N7U66_10550"/>
<dbReference type="EMBL" id="CP113088">
    <property type="protein sequence ID" value="WAC03811.1"/>
    <property type="molecule type" value="Genomic_DNA"/>
</dbReference>
<reference evidence="1" key="1">
    <citation type="submission" date="2022-11" db="EMBL/GenBank/DDBJ databases">
        <title>Lacinutrix neustonica HL-RS19T sp. nov., isolated from the surface microlayer sample of brackish Lake Shihwa.</title>
        <authorList>
            <person name="Choi J.Y."/>
            <person name="Hwang C.Y."/>
        </authorList>
    </citation>
    <scope>NUCLEOTIDE SEQUENCE</scope>
    <source>
        <strain evidence="1">HL-RS19</strain>
    </source>
</reference>
<evidence type="ECO:0000313" key="2">
    <source>
        <dbReference type="Proteomes" id="UP001164705"/>
    </source>
</evidence>
<gene>
    <name evidence="1" type="ORF">N7U66_10550</name>
</gene>
<dbReference type="AlphaFoldDB" id="A0A9E8MZE9"/>
<organism evidence="1 2">
    <name type="scientific">Lacinutrix neustonica</name>
    <dbReference type="NCBI Taxonomy" id="2980107"/>
    <lineage>
        <taxon>Bacteria</taxon>
        <taxon>Pseudomonadati</taxon>
        <taxon>Bacteroidota</taxon>
        <taxon>Flavobacteriia</taxon>
        <taxon>Flavobacteriales</taxon>
        <taxon>Flavobacteriaceae</taxon>
        <taxon>Lacinutrix</taxon>
    </lineage>
</organism>
<dbReference type="Proteomes" id="UP001164705">
    <property type="component" value="Chromosome"/>
</dbReference>